<dbReference type="HAMAP" id="MF_00412">
    <property type="entry name" value="ProA"/>
    <property type="match status" value="1"/>
</dbReference>
<dbReference type="Proteomes" id="UP000308167">
    <property type="component" value="Unassembled WGS sequence"/>
</dbReference>
<dbReference type="PANTHER" id="PTHR11063">
    <property type="entry name" value="GLUTAMATE SEMIALDEHYDE DEHYDROGENASE"/>
    <property type="match status" value="1"/>
</dbReference>
<comment type="catalytic activity">
    <reaction evidence="6 7">
        <text>L-glutamate 5-semialdehyde + phosphate + NADP(+) = L-glutamyl 5-phosphate + NADPH + H(+)</text>
        <dbReference type="Rhea" id="RHEA:19541"/>
        <dbReference type="ChEBI" id="CHEBI:15378"/>
        <dbReference type="ChEBI" id="CHEBI:43474"/>
        <dbReference type="ChEBI" id="CHEBI:57783"/>
        <dbReference type="ChEBI" id="CHEBI:58066"/>
        <dbReference type="ChEBI" id="CHEBI:58274"/>
        <dbReference type="ChEBI" id="CHEBI:58349"/>
        <dbReference type="EC" id="1.2.1.41"/>
    </reaction>
</comment>
<dbReference type="InterPro" id="IPR000965">
    <property type="entry name" value="GPR_dom"/>
</dbReference>
<keyword evidence="2 7" id="KW-0028">Amino-acid biosynthesis</keyword>
<organism evidence="9 10">
    <name type="scientific">Actinobacillus porcinus</name>
    <dbReference type="NCBI Taxonomy" id="51048"/>
    <lineage>
        <taxon>Bacteria</taxon>
        <taxon>Pseudomonadati</taxon>
        <taxon>Pseudomonadota</taxon>
        <taxon>Gammaproteobacteria</taxon>
        <taxon>Pasteurellales</taxon>
        <taxon>Pasteurellaceae</taxon>
        <taxon>Actinobacillus</taxon>
    </lineage>
</organism>
<evidence type="ECO:0000256" key="2">
    <source>
        <dbReference type="ARBA" id="ARBA00022605"/>
    </source>
</evidence>
<comment type="similarity">
    <text evidence="7">Belongs to the gamma-glutamyl phosphate reductase family.</text>
</comment>
<evidence type="ECO:0000256" key="3">
    <source>
        <dbReference type="ARBA" id="ARBA00022650"/>
    </source>
</evidence>
<dbReference type="EC" id="1.2.1.41" evidence="7"/>
<dbReference type="CDD" id="cd07079">
    <property type="entry name" value="ALDH_F18-19_ProA-GPR"/>
    <property type="match status" value="1"/>
</dbReference>
<keyword evidence="7" id="KW-0963">Cytoplasm</keyword>
<keyword evidence="3 7" id="KW-0641">Proline biosynthesis</keyword>
<dbReference type="PANTHER" id="PTHR11063:SF8">
    <property type="entry name" value="DELTA-1-PYRROLINE-5-CARBOXYLATE SYNTHASE"/>
    <property type="match status" value="1"/>
</dbReference>
<comment type="subcellular location">
    <subcellularLocation>
        <location evidence="7">Cytoplasm</location>
    </subcellularLocation>
</comment>
<sequence length="416" mass="45279">MTNLIEMGKAARQAAFELSQLSTQEKNRALQIIADQLEAKQDEILRENAKDIENAREKGISEAIIDRLLLTPERLKGIANDVRHVISLADPVGKIIDGGVLDSGLKLERLRVPVGVIGTIYEARPNVTIDVASLCLKTGNAVILRGGKETQHSNQILVNVVQHALEQAGLPKAAVQAITDPDRTLVMELLKLDRYVDMIIPRGGASLHELCKQHSTIPVIVGGIGVCHTFVEQSADQNRAISVIKNAKTQRPSTCNTLETLLVQESIAAEFLPKLAADLNVNYFADATALNILKQAGADVQAVQDEDLRKEWLCTNLNVLVVKDIHAAIDHIREYGTQHSEAILTESQQLARQFVVQVDAAAVYVNASTRFTDGGQFGLGAEVAVSTQKLHARGPMGLEALTTYKWVAVGDYTSRV</sequence>
<comment type="caution">
    <text evidence="9">The sequence shown here is derived from an EMBL/GenBank/DDBJ whole genome shotgun (WGS) entry which is preliminary data.</text>
</comment>
<dbReference type="Gene3D" id="3.40.605.10">
    <property type="entry name" value="Aldehyde Dehydrogenase, Chain A, domain 1"/>
    <property type="match status" value="1"/>
</dbReference>
<keyword evidence="10" id="KW-1185">Reference proteome</keyword>
<proteinExistence type="inferred from homology"/>
<gene>
    <name evidence="7 9" type="primary">proA</name>
    <name evidence="9" type="ORF">SAMEA1410922_00944</name>
</gene>
<dbReference type="InterPro" id="IPR016163">
    <property type="entry name" value="Ald_DH_C"/>
</dbReference>
<evidence type="ECO:0000259" key="8">
    <source>
        <dbReference type="Pfam" id="PF00171"/>
    </source>
</evidence>
<evidence type="ECO:0000256" key="1">
    <source>
        <dbReference type="ARBA" id="ARBA00004985"/>
    </source>
</evidence>
<dbReference type="NCBIfam" id="TIGR00407">
    <property type="entry name" value="proA"/>
    <property type="match status" value="1"/>
</dbReference>
<dbReference type="PROSITE" id="PS01223">
    <property type="entry name" value="PROA"/>
    <property type="match status" value="1"/>
</dbReference>
<dbReference type="InterPro" id="IPR012134">
    <property type="entry name" value="Glu-5-SA_DH"/>
</dbReference>
<keyword evidence="5 7" id="KW-0560">Oxidoreductase</keyword>
<accession>A0ABY6TJ07</accession>
<dbReference type="PIRSF" id="PIRSF000151">
    <property type="entry name" value="GPR"/>
    <property type="match status" value="1"/>
</dbReference>
<comment type="pathway">
    <text evidence="1 7">Amino-acid biosynthesis; L-proline biosynthesis; L-glutamate 5-semialdehyde from L-glutamate: step 2/2.</text>
</comment>
<evidence type="ECO:0000313" key="9">
    <source>
        <dbReference type="EMBL" id="VTU07567.1"/>
    </source>
</evidence>
<dbReference type="InterPro" id="IPR016162">
    <property type="entry name" value="Ald_DH_N"/>
</dbReference>
<evidence type="ECO:0000256" key="7">
    <source>
        <dbReference type="HAMAP-Rule" id="MF_00412"/>
    </source>
</evidence>
<dbReference type="RefSeq" id="WP_135709768.1">
    <property type="nucleotide sequence ID" value="NZ_CABFKI010000005.1"/>
</dbReference>
<evidence type="ECO:0000256" key="6">
    <source>
        <dbReference type="ARBA" id="ARBA00049024"/>
    </source>
</evidence>
<dbReference type="GeneID" id="86155341"/>
<evidence type="ECO:0000256" key="4">
    <source>
        <dbReference type="ARBA" id="ARBA00022857"/>
    </source>
</evidence>
<dbReference type="SUPFAM" id="SSF53720">
    <property type="entry name" value="ALDH-like"/>
    <property type="match status" value="1"/>
</dbReference>
<dbReference type="InterPro" id="IPR015590">
    <property type="entry name" value="Aldehyde_DH_dom"/>
</dbReference>
<dbReference type="Gene3D" id="3.40.309.10">
    <property type="entry name" value="Aldehyde Dehydrogenase, Chain A, domain 2"/>
    <property type="match status" value="1"/>
</dbReference>
<evidence type="ECO:0000313" key="10">
    <source>
        <dbReference type="Proteomes" id="UP000308167"/>
    </source>
</evidence>
<dbReference type="Pfam" id="PF00171">
    <property type="entry name" value="Aldedh"/>
    <property type="match status" value="1"/>
</dbReference>
<dbReference type="InterPro" id="IPR016161">
    <property type="entry name" value="Ald_DH/histidinol_DH"/>
</dbReference>
<dbReference type="GO" id="GO:0004350">
    <property type="term" value="F:glutamate-5-semialdehyde dehydrogenase activity"/>
    <property type="evidence" value="ECO:0007669"/>
    <property type="project" value="UniProtKB-EC"/>
</dbReference>
<reference evidence="9 10" key="1">
    <citation type="submission" date="2019-05" db="EMBL/GenBank/DDBJ databases">
        <authorList>
            <consortium name="Pathogen Informatics"/>
        </authorList>
    </citation>
    <scope>NUCLEOTIDE SEQUENCE [LARGE SCALE GENOMIC DNA]</scope>
    <source>
        <strain evidence="9 10">NM319</strain>
    </source>
</reference>
<keyword evidence="4 7" id="KW-0521">NADP</keyword>
<feature type="domain" description="Aldehyde dehydrogenase" evidence="8">
    <location>
        <begin position="8"/>
        <end position="279"/>
    </location>
</feature>
<evidence type="ECO:0000256" key="5">
    <source>
        <dbReference type="ARBA" id="ARBA00023002"/>
    </source>
</evidence>
<dbReference type="EMBL" id="CABFKI010000005">
    <property type="protein sequence ID" value="VTU07567.1"/>
    <property type="molecule type" value="Genomic_DNA"/>
</dbReference>
<dbReference type="InterPro" id="IPR020593">
    <property type="entry name" value="G-glutamylP_reductase_CS"/>
</dbReference>
<dbReference type="NCBIfam" id="NF001221">
    <property type="entry name" value="PRK00197.1"/>
    <property type="match status" value="1"/>
</dbReference>
<comment type="function">
    <text evidence="7">Catalyzes the NADPH-dependent reduction of L-glutamate 5-phosphate into L-glutamate 5-semialdehyde and phosphate. The product spontaneously undergoes cyclization to form 1-pyrroline-5-carboxylate.</text>
</comment>
<name>A0ABY6TJ07_9PAST</name>
<protein>
    <recommendedName>
        <fullName evidence="7">Gamma-glutamyl phosphate reductase</fullName>
        <shortName evidence="7">GPR</shortName>
        <ecNumber evidence="7">1.2.1.41</ecNumber>
    </recommendedName>
    <alternativeName>
        <fullName evidence="7">Glutamate-5-semialdehyde dehydrogenase</fullName>
    </alternativeName>
    <alternativeName>
        <fullName evidence="7">Glutamyl-gamma-semialdehyde dehydrogenase</fullName>
        <shortName evidence="7">GSA dehydrogenase</shortName>
    </alternativeName>
</protein>